<accession>Q382J9</accession>
<evidence type="ECO:0000256" key="1">
    <source>
        <dbReference type="SAM" id="MobiDB-lite"/>
    </source>
</evidence>
<dbReference type="eggNOG" id="ENOG502SBK1">
    <property type="taxonomic scope" value="Eukaryota"/>
</dbReference>
<dbReference type="GO" id="GO:0005737">
    <property type="term" value="C:cytoplasm"/>
    <property type="evidence" value="ECO:0006056"/>
    <property type="project" value="Others"/>
</dbReference>
<dbReference type="GO" id="GO:0031981">
    <property type="term" value="C:nuclear lumen"/>
    <property type="evidence" value="ECO:0006056"/>
    <property type="project" value="Others"/>
</dbReference>
<name>Q382J9_TRYB2</name>
<reference evidence="2 3" key="1">
    <citation type="journal article" date="2005" name="Science">
        <title>Comparative genomics of trypanosomatid parasitic protozoa.</title>
        <authorList>
            <person name="El-Sayed N.M."/>
            <person name="Myler P.J."/>
            <person name="Blandin G."/>
            <person name="Berriman M."/>
            <person name="Crabtree J."/>
            <person name="Aggarwal G."/>
            <person name="Caler E."/>
            <person name="Renauld H."/>
            <person name="Worthey E.A."/>
            <person name="Hertz-Fowler C."/>
            <person name="Ghedin E."/>
            <person name="Peacock C."/>
            <person name="Bartholomeu D.C."/>
            <person name="Haas B.J."/>
            <person name="Tran A.N."/>
            <person name="Wortman J.R."/>
            <person name="Alsmark U.C."/>
            <person name="Angiuoli S."/>
            <person name="Anupama A."/>
            <person name="Badger J."/>
            <person name="Bringaud F."/>
            <person name="Cadag E."/>
            <person name="Carlton J.M."/>
            <person name="Cerqueira G.C."/>
            <person name="Creasy T."/>
            <person name="Delcher A.L."/>
            <person name="Djikeng A."/>
            <person name="Embley T.M."/>
            <person name="Hauser C."/>
            <person name="Ivens A.C."/>
            <person name="Kummerfeld S.K."/>
            <person name="Pereira-Leal J.B."/>
            <person name="Nilsson D."/>
            <person name="Peterson J."/>
            <person name="Salzberg S.L."/>
            <person name="Shallom J."/>
            <person name="Silva J.C."/>
            <person name="Sundaram J."/>
            <person name="Westenberger S."/>
            <person name="White O."/>
            <person name="Melville S.E."/>
            <person name="Donelson J.E."/>
            <person name="Andersson B."/>
            <person name="Stuart K.D."/>
            <person name="Hall N."/>
        </authorList>
    </citation>
    <scope>NUCLEOTIDE SEQUENCE [LARGE SCALE GENOMIC DNA]</scope>
    <source>
        <strain evidence="2 3">927/4 GUTat10.1</strain>
    </source>
</reference>
<evidence type="ECO:0000313" key="2">
    <source>
        <dbReference type="EMBL" id="EAN80282.1"/>
    </source>
</evidence>
<dbReference type="OrthoDB" id="245449at2759"/>
<dbReference type="EMBL" id="CH464491">
    <property type="protein sequence ID" value="EAN80282.1"/>
    <property type="molecule type" value="Genomic_DNA"/>
</dbReference>
<gene>
    <name evidence="2" type="ORF">Tb11.01.4950</name>
</gene>
<evidence type="ECO:0000313" key="3">
    <source>
        <dbReference type="Proteomes" id="UP000008524"/>
    </source>
</evidence>
<proteinExistence type="predicted"/>
<dbReference type="RefSeq" id="XP_829394.1">
    <property type="nucleotide sequence ID" value="XM_824301.1"/>
</dbReference>
<organism evidence="2 3">
    <name type="scientific">Trypanosoma brucei brucei (strain 927/4 GUTat10.1)</name>
    <dbReference type="NCBI Taxonomy" id="185431"/>
    <lineage>
        <taxon>Eukaryota</taxon>
        <taxon>Discoba</taxon>
        <taxon>Euglenozoa</taxon>
        <taxon>Kinetoplastea</taxon>
        <taxon>Metakinetoplastina</taxon>
        <taxon>Trypanosomatida</taxon>
        <taxon>Trypanosomatidae</taxon>
        <taxon>Trypanosoma</taxon>
    </lineage>
</organism>
<dbReference type="InParanoid" id="Q382J9"/>
<reference evidence="2 3" key="2">
    <citation type="journal article" date="2005" name="Science">
        <title>The genome of the African trypanosome Trypanosoma brucei.</title>
        <authorList>
            <person name="Berriman M."/>
            <person name="Ghedin E."/>
            <person name="Hertz-Fowler C."/>
            <person name="Blandin G."/>
            <person name="Renauld H."/>
            <person name="Bartholomeu D.C."/>
            <person name="Lennard N.J."/>
            <person name="Caler E."/>
            <person name="Hamlin N.E."/>
            <person name="Haas B."/>
            <person name="Bohme U."/>
            <person name="Hannick L."/>
            <person name="Aslett M.A."/>
            <person name="Shallom J."/>
            <person name="Marcello L."/>
            <person name="Hou L."/>
            <person name="Wickstead B."/>
            <person name="Alsmark U.C."/>
            <person name="Arrowsmith C."/>
            <person name="Atkin R.J."/>
            <person name="Barron A.J."/>
            <person name="Bringaud F."/>
            <person name="Brooks K."/>
            <person name="Carrington M."/>
            <person name="Cherevach I."/>
            <person name="Chillingworth T.J."/>
            <person name="Churcher C."/>
            <person name="Clark L.N."/>
            <person name="Corton C.H."/>
            <person name="Cronin A."/>
            <person name="Davies R.M."/>
            <person name="Doggett J."/>
            <person name="Djikeng A."/>
            <person name="Feldblyum T."/>
            <person name="Field M.C."/>
            <person name="Fraser A."/>
            <person name="Goodhead I."/>
            <person name="Hance Z."/>
            <person name="Harper D."/>
            <person name="Harris B.R."/>
            <person name="Hauser H."/>
            <person name="Hostetler J."/>
            <person name="Ivens A."/>
            <person name="Jagels K."/>
            <person name="Johnson D."/>
            <person name="Johnson J."/>
            <person name="Jones K."/>
            <person name="Kerhornou A.X."/>
            <person name="Koo H."/>
            <person name="Larke N."/>
            <person name="Landfear S."/>
            <person name="Larkin C."/>
            <person name="Leech V."/>
            <person name="Line A."/>
            <person name="Lord A."/>
            <person name="Macleod A."/>
            <person name="Mooney P.J."/>
            <person name="Moule S."/>
            <person name="Martin D.M."/>
            <person name="Morgan G.W."/>
            <person name="Mungall K."/>
            <person name="Norbertczak H."/>
            <person name="Ormond D."/>
            <person name="Pai G."/>
            <person name="Peacock C.S."/>
            <person name="Peterson J."/>
            <person name="Quail M.A."/>
            <person name="Rabbinowitsch E."/>
            <person name="Rajandream M.A."/>
            <person name="Reitter C."/>
            <person name="Salzberg S.L."/>
            <person name="Sanders M."/>
            <person name="Schobel S."/>
            <person name="Sharp S."/>
            <person name="Simmonds M."/>
            <person name="Simpson A.J."/>
            <person name="Tallon L."/>
            <person name="Turner C.M."/>
            <person name="Tait A."/>
            <person name="Tivey A.R."/>
            <person name="Van Aken S."/>
            <person name="Walker D."/>
            <person name="Wanless D."/>
            <person name="Wang S."/>
            <person name="White B."/>
            <person name="White O."/>
            <person name="Whitehead S."/>
            <person name="Woodward J."/>
            <person name="Wortman J."/>
            <person name="Adams M.D."/>
            <person name="Embley T.M."/>
            <person name="Gull K."/>
            <person name="Ullu E."/>
            <person name="Barry J.D."/>
            <person name="Fairlamb A.H."/>
            <person name="Opperdoes F."/>
            <person name="Barrell B.G."/>
            <person name="Donelson J.E."/>
            <person name="Hall N."/>
            <person name="Fraser C.M."/>
            <person name="Melville S.E."/>
            <person name="El-Sayed N.M."/>
        </authorList>
    </citation>
    <scope>NUCLEOTIDE SEQUENCE [LARGE SCALE GENOMIC DNA]</scope>
    <source>
        <strain evidence="2 3">927/4 GUTat10.1</strain>
    </source>
</reference>
<dbReference type="Proteomes" id="UP000008524">
    <property type="component" value="Chromosome 11"/>
</dbReference>
<dbReference type="PaxDb" id="5691-EAN80282"/>
<dbReference type="GeneID" id="3665770"/>
<sequence>MRREALGASKFTHDPVFPHSLQSFAHSQMLHTDPQLQQQRVQVVIRGQRFESTVEVLSSSCALFRCFFRGVADRLKGDGERNNDTSAYSFIDCQTCYTRAATEVNALFNSNKGSTVDMMADVAQVEWKEDCCMWRFVYTDKKMVPEDVGVVFVYIRKLFHWNSNGAEEQQRQPPPKFPVRWDEMPYDAQLTMARVVCTFGVEPLQHCHGRPTALPDSSGKTNDVAHTHNQGPNGEHSGQNNGRGGEQATPWEKAEAYLRSRAEQERARTEANADAVRGQHPSVDDEDLVLVTVACSRCGVTGHTDHNCRY</sequence>
<feature type="compositionally biased region" description="Basic and acidic residues" evidence="1">
    <location>
        <begin position="252"/>
        <end position="271"/>
    </location>
</feature>
<feature type="region of interest" description="Disordered" evidence="1">
    <location>
        <begin position="210"/>
        <end position="280"/>
    </location>
</feature>
<keyword evidence="3" id="KW-1185">Reference proteome</keyword>
<dbReference type="AlphaFoldDB" id="Q382J9"/>
<protein>
    <submittedName>
        <fullName evidence="2">Uncharacterized protein</fullName>
    </submittedName>
</protein>
<feature type="compositionally biased region" description="Polar residues" evidence="1">
    <location>
        <begin position="227"/>
        <end position="240"/>
    </location>
</feature>
<dbReference type="KEGG" id="tbr:Tb11.01.4950"/>